<dbReference type="EMBL" id="FQVG01000035">
    <property type="protein sequence ID" value="SHF10619.1"/>
    <property type="molecule type" value="Genomic_DNA"/>
</dbReference>
<keyword evidence="1" id="KW-1133">Transmembrane helix</keyword>
<protein>
    <submittedName>
        <fullName evidence="3">Glycine/D-amino acid oxidase</fullName>
    </submittedName>
</protein>
<evidence type="ECO:0000259" key="2">
    <source>
        <dbReference type="Pfam" id="PF01266"/>
    </source>
</evidence>
<reference evidence="4" key="1">
    <citation type="submission" date="2016-11" db="EMBL/GenBank/DDBJ databases">
        <authorList>
            <person name="Varghese N."/>
            <person name="Submissions S."/>
        </authorList>
    </citation>
    <scope>NUCLEOTIDE SEQUENCE [LARGE SCALE GENOMIC DNA]</scope>
    <source>
        <strain evidence="4">DSM 10124</strain>
    </source>
</reference>
<dbReference type="Proteomes" id="UP000184423">
    <property type="component" value="Unassembled WGS sequence"/>
</dbReference>
<feature type="transmembrane region" description="Helical" evidence="1">
    <location>
        <begin position="31"/>
        <end position="50"/>
    </location>
</feature>
<dbReference type="Gene3D" id="3.30.9.10">
    <property type="entry name" value="D-Amino Acid Oxidase, subunit A, domain 2"/>
    <property type="match status" value="1"/>
</dbReference>
<dbReference type="Gene3D" id="3.50.50.60">
    <property type="entry name" value="FAD/NAD(P)-binding domain"/>
    <property type="match status" value="1"/>
</dbReference>
<dbReference type="InterPro" id="IPR036188">
    <property type="entry name" value="FAD/NAD-bd_sf"/>
</dbReference>
<feature type="domain" description="FAD dependent oxidoreductase" evidence="2">
    <location>
        <begin position="30"/>
        <end position="382"/>
    </location>
</feature>
<dbReference type="PANTHER" id="PTHR13847:SF201">
    <property type="entry name" value="PUTATIBE OXIDOREDUCTASE"/>
    <property type="match status" value="1"/>
</dbReference>
<dbReference type="InterPro" id="IPR006076">
    <property type="entry name" value="FAD-dep_OxRdtase"/>
</dbReference>
<organism evidence="3 4">
    <name type="scientific">Caloramator proteoclasticus DSM 10124</name>
    <dbReference type="NCBI Taxonomy" id="1121262"/>
    <lineage>
        <taxon>Bacteria</taxon>
        <taxon>Bacillati</taxon>
        <taxon>Bacillota</taxon>
        <taxon>Clostridia</taxon>
        <taxon>Eubacteriales</taxon>
        <taxon>Clostridiaceae</taxon>
        <taxon>Caloramator</taxon>
    </lineage>
</organism>
<evidence type="ECO:0000313" key="3">
    <source>
        <dbReference type="EMBL" id="SHF10619.1"/>
    </source>
</evidence>
<dbReference type="GO" id="GO:0005737">
    <property type="term" value="C:cytoplasm"/>
    <property type="evidence" value="ECO:0007669"/>
    <property type="project" value="TreeGrafter"/>
</dbReference>
<keyword evidence="1" id="KW-0472">Membrane</keyword>
<dbReference type="SUPFAM" id="SSF51905">
    <property type="entry name" value="FAD/NAD(P)-binding domain"/>
    <property type="match status" value="1"/>
</dbReference>
<gene>
    <name evidence="3" type="ORF">SAMN02746091_01776</name>
</gene>
<dbReference type="AlphaFoldDB" id="A0A1M4YXS4"/>
<evidence type="ECO:0000256" key="1">
    <source>
        <dbReference type="SAM" id="Phobius"/>
    </source>
</evidence>
<dbReference type="PANTHER" id="PTHR13847">
    <property type="entry name" value="SARCOSINE DEHYDROGENASE-RELATED"/>
    <property type="match status" value="1"/>
</dbReference>
<keyword evidence="4" id="KW-1185">Reference proteome</keyword>
<evidence type="ECO:0000313" key="4">
    <source>
        <dbReference type="Proteomes" id="UP000184423"/>
    </source>
</evidence>
<proteinExistence type="predicted"/>
<name>A0A1M4YXS4_9CLOT</name>
<dbReference type="RefSeq" id="WP_073249122.1">
    <property type="nucleotide sequence ID" value="NZ_FQVG01000035.1"/>
</dbReference>
<sequence length="400" mass="46199">MKLVSYNPIWTNKNQVLNKYTYLSKNEDCDILIIGGGITGAILSYYLSFLGKKIVLVDKNIIGYGSTSASTSILQYEVDFDILELEKKIGIVNALKAYKANEAAVYEIERIIKTLKDKCDFTRRESLYFTQDKSKVQKFKEEYKIRRAADFDIEFLDKNTAKDKFCFPIEAAIYSKCGGAEIDPYRFAHELIKDSQSRGLIIYENTAILKYQHKNNKVILFTDKHKKITAQKVVVATGYQAKNLIKENIVKLNTSFTIATKPVNSFEGWYNRCIIRNDCTPYNYLRTTQDNRIIIGGEDIPINNPPQIIIQNKYQKLEQKLHQMFPNIDFEVEFKFHGLFGDTKDGLPYIGVHPKFKNFYFALGYGSNGILYSIIAGQIIRDMISEEKIHPDTHMYSFRR</sequence>
<accession>A0A1M4YXS4</accession>
<dbReference type="Pfam" id="PF01266">
    <property type="entry name" value="DAO"/>
    <property type="match status" value="1"/>
</dbReference>
<keyword evidence="1" id="KW-0812">Transmembrane</keyword>